<keyword evidence="3" id="KW-1185">Reference proteome</keyword>
<feature type="region of interest" description="Disordered" evidence="1">
    <location>
        <begin position="1"/>
        <end position="28"/>
    </location>
</feature>
<dbReference type="EMBL" id="JARKIB010000046">
    <property type="protein sequence ID" value="KAJ7756691.1"/>
    <property type="molecule type" value="Genomic_DNA"/>
</dbReference>
<accession>A0AAD7NEB4</accession>
<name>A0AAD7NEB4_9AGAR</name>
<dbReference type="Proteomes" id="UP001215598">
    <property type="component" value="Unassembled WGS sequence"/>
</dbReference>
<proteinExistence type="predicted"/>
<protein>
    <submittedName>
        <fullName evidence="2">Uncharacterized protein</fullName>
    </submittedName>
</protein>
<dbReference type="AlphaFoldDB" id="A0AAD7NEB4"/>
<evidence type="ECO:0000256" key="1">
    <source>
        <dbReference type="SAM" id="MobiDB-lite"/>
    </source>
</evidence>
<reference evidence="2" key="1">
    <citation type="submission" date="2023-03" db="EMBL/GenBank/DDBJ databases">
        <title>Massive genome expansion in bonnet fungi (Mycena s.s.) driven by repeated elements and novel gene families across ecological guilds.</title>
        <authorList>
            <consortium name="Lawrence Berkeley National Laboratory"/>
            <person name="Harder C.B."/>
            <person name="Miyauchi S."/>
            <person name="Viragh M."/>
            <person name="Kuo A."/>
            <person name="Thoen E."/>
            <person name="Andreopoulos B."/>
            <person name="Lu D."/>
            <person name="Skrede I."/>
            <person name="Drula E."/>
            <person name="Henrissat B."/>
            <person name="Morin E."/>
            <person name="Kohler A."/>
            <person name="Barry K."/>
            <person name="LaButti K."/>
            <person name="Morin E."/>
            <person name="Salamov A."/>
            <person name="Lipzen A."/>
            <person name="Mereny Z."/>
            <person name="Hegedus B."/>
            <person name="Baldrian P."/>
            <person name="Stursova M."/>
            <person name="Weitz H."/>
            <person name="Taylor A."/>
            <person name="Grigoriev I.V."/>
            <person name="Nagy L.G."/>
            <person name="Martin F."/>
            <person name="Kauserud H."/>
        </authorList>
    </citation>
    <scope>NUCLEOTIDE SEQUENCE</scope>
    <source>
        <strain evidence="2">CBHHK182m</strain>
    </source>
</reference>
<feature type="region of interest" description="Disordered" evidence="1">
    <location>
        <begin position="163"/>
        <end position="185"/>
    </location>
</feature>
<comment type="caution">
    <text evidence="2">The sequence shown here is derived from an EMBL/GenBank/DDBJ whole genome shotgun (WGS) entry which is preliminary data.</text>
</comment>
<evidence type="ECO:0000313" key="2">
    <source>
        <dbReference type="EMBL" id="KAJ7756691.1"/>
    </source>
</evidence>
<sequence length="185" mass="20569">MRRTIKPRRQSAPPTYRPPSATAGTGRVRVQITLRRCKRAPARSSAPIPVLANARAQVRGIARPRSGPNPSHLRAPGVEVLPSFSPAAFGRASRAQKAHPHKPRSQKQRNPTHLASPARFQRRLHPSELRVEDVGAPREGWIFWCTQRNEDEIIEKKMMCPKEKVRKKKGSDKKAAKGAAGPLPI</sequence>
<gene>
    <name evidence="2" type="ORF">B0H16DRAFT_1689878</name>
</gene>
<feature type="region of interest" description="Disordered" evidence="1">
    <location>
        <begin position="84"/>
        <end position="124"/>
    </location>
</feature>
<organism evidence="2 3">
    <name type="scientific">Mycena metata</name>
    <dbReference type="NCBI Taxonomy" id="1033252"/>
    <lineage>
        <taxon>Eukaryota</taxon>
        <taxon>Fungi</taxon>
        <taxon>Dikarya</taxon>
        <taxon>Basidiomycota</taxon>
        <taxon>Agaricomycotina</taxon>
        <taxon>Agaricomycetes</taxon>
        <taxon>Agaricomycetidae</taxon>
        <taxon>Agaricales</taxon>
        <taxon>Marasmiineae</taxon>
        <taxon>Mycenaceae</taxon>
        <taxon>Mycena</taxon>
    </lineage>
</organism>
<feature type="compositionally biased region" description="Basic residues" evidence="1">
    <location>
        <begin position="94"/>
        <end position="107"/>
    </location>
</feature>
<evidence type="ECO:0000313" key="3">
    <source>
        <dbReference type="Proteomes" id="UP001215598"/>
    </source>
</evidence>